<evidence type="ECO:0000256" key="6">
    <source>
        <dbReference type="SAM" id="Phobius"/>
    </source>
</evidence>
<dbReference type="RefSeq" id="WP_101330796.1">
    <property type="nucleotide sequence ID" value="NZ_PJNH01000001.1"/>
</dbReference>
<evidence type="ECO:0000256" key="3">
    <source>
        <dbReference type="ARBA" id="ARBA00022692"/>
    </source>
</evidence>
<feature type="transmembrane region" description="Helical" evidence="6">
    <location>
        <begin position="377"/>
        <end position="398"/>
    </location>
</feature>
<dbReference type="NCBIfam" id="TIGR00361">
    <property type="entry name" value="ComEC_Rec2"/>
    <property type="match status" value="1"/>
</dbReference>
<dbReference type="InterPro" id="IPR004477">
    <property type="entry name" value="ComEC_N"/>
</dbReference>
<keyword evidence="5 6" id="KW-0472">Membrane</keyword>
<evidence type="ECO:0000256" key="4">
    <source>
        <dbReference type="ARBA" id="ARBA00022989"/>
    </source>
</evidence>
<feature type="transmembrane region" description="Helical" evidence="6">
    <location>
        <begin position="430"/>
        <end position="456"/>
    </location>
</feature>
<dbReference type="EMBL" id="PJNH01000001">
    <property type="protein sequence ID" value="PKR79052.1"/>
    <property type="molecule type" value="Genomic_DNA"/>
</dbReference>
<dbReference type="PANTHER" id="PTHR30619:SF7">
    <property type="entry name" value="BETA-LACTAMASE DOMAIN PROTEIN"/>
    <property type="match status" value="1"/>
</dbReference>
<dbReference type="CDD" id="cd07731">
    <property type="entry name" value="ComA-like_MBL-fold"/>
    <property type="match status" value="1"/>
</dbReference>
<evidence type="ECO:0000256" key="5">
    <source>
        <dbReference type="ARBA" id="ARBA00023136"/>
    </source>
</evidence>
<comment type="subcellular location">
    <subcellularLocation>
        <location evidence="1">Cell membrane</location>
        <topology evidence="1">Multi-pass membrane protein</topology>
    </subcellularLocation>
</comment>
<sequence length="740" mass="84790">MKGRWFFVAVCFLCGYLPDGIAWLAIIGWYLLFIQLLIKKPWIFLLSFCFFISSLYISSTMTTTPIKEDRSVNETFVITTNPTRSDETLEFKAKKISTGEVFIFYSDQVNELPKLVHGATCTIDALLKPPKPATNPGQFDYREYLVKKAISGLSYDFNVSHCSDRSGMSYVFELRERIKYHLENTYSSETYSWMNALLLGDQSLIHKETIDHFRLWNLSHILAISGLHVGLIIAIIYAFSQYVLRLSTHQIKLILLMFLPVYIILAGTQPPVIRASLMAIFLILSSYINKKTLTIDIVFIVMIAILIVDRYLIFQMSFQFSFLVTIALILSKNFLIQSHWIWMSLRISLISQLIILPLQFQYFYYTNSLSAIANLVLIPYFTLLIIPFNLLLFLVSFLPKELTDFFDWAFVTLHGNVINAFMKIDAKSWFFWVVGSLPIEVTIIFYVSLLSMFIFWDLNKRRIACFAGVLSIMVILGNQYLPWLDKSFKITMLDLGQADSYVVEFPNRSGIVMIDAGEKLSFSEDDHTSVNYDKVIKPYLWSNGIKTIDALFITHQDNDHNGAAPDLISAFNPYNIFSSTEEVDYVLKGSFHKLQQGDEISFGESKIRVLWPNHSSNLKDENDHSLVLLFQSNGSEVLLTGDISEEVELQLINQYPWLKPDVFQVAHHGSLTSTHSAWLDHLSANHSLISVGQNNLYGHPHPVVLERLQKNGVHVWRTDQMGAIEVELYKGQGTIKPYLP</sequence>
<dbReference type="SUPFAM" id="SSF56281">
    <property type="entry name" value="Metallo-hydrolase/oxidoreductase"/>
    <property type="match status" value="1"/>
</dbReference>
<keyword evidence="4 6" id="KW-1133">Transmembrane helix</keyword>
<dbReference type="Pfam" id="PF00753">
    <property type="entry name" value="Lactamase_B"/>
    <property type="match status" value="1"/>
</dbReference>
<dbReference type="OrthoDB" id="9761531at2"/>
<feature type="transmembrane region" description="Helical" evidence="6">
    <location>
        <begin position="347"/>
        <end position="365"/>
    </location>
</feature>
<dbReference type="Gene3D" id="3.60.15.10">
    <property type="entry name" value="Ribonuclease Z/Hydroxyacylglutathione hydrolase-like"/>
    <property type="match status" value="1"/>
</dbReference>
<dbReference type="InterPro" id="IPR035681">
    <property type="entry name" value="ComA-like_MBL"/>
</dbReference>
<evidence type="ECO:0000256" key="1">
    <source>
        <dbReference type="ARBA" id="ARBA00004651"/>
    </source>
</evidence>
<dbReference type="Proteomes" id="UP000243524">
    <property type="component" value="Unassembled WGS sequence"/>
</dbReference>
<proteinExistence type="predicted"/>
<feature type="transmembrane region" description="Helical" evidence="6">
    <location>
        <begin position="463"/>
        <end position="481"/>
    </location>
</feature>
<dbReference type="InterPro" id="IPR052159">
    <property type="entry name" value="Competence_DNA_uptake"/>
</dbReference>
<dbReference type="InterPro" id="IPR004797">
    <property type="entry name" value="Competence_ComEC/Rec2"/>
</dbReference>
<dbReference type="NCBIfam" id="TIGR00360">
    <property type="entry name" value="ComEC_N-term"/>
    <property type="match status" value="1"/>
</dbReference>
<dbReference type="SMART" id="SM00849">
    <property type="entry name" value="Lactamase_B"/>
    <property type="match status" value="1"/>
</dbReference>
<dbReference type="Pfam" id="PF13567">
    <property type="entry name" value="DUF4131"/>
    <property type="match status" value="1"/>
</dbReference>
<feature type="domain" description="Metallo-beta-lactamase" evidence="7">
    <location>
        <begin position="497"/>
        <end position="693"/>
    </location>
</feature>
<gene>
    <name evidence="8" type="ORF">CEY16_04685</name>
</gene>
<dbReference type="AlphaFoldDB" id="A0A2I0QXJ4"/>
<dbReference type="GO" id="GO:0005886">
    <property type="term" value="C:plasma membrane"/>
    <property type="evidence" value="ECO:0007669"/>
    <property type="project" value="UniProtKB-SubCell"/>
</dbReference>
<evidence type="ECO:0000313" key="8">
    <source>
        <dbReference type="EMBL" id="PKR79052.1"/>
    </source>
</evidence>
<dbReference type="GO" id="GO:0030420">
    <property type="term" value="P:establishment of competence for transformation"/>
    <property type="evidence" value="ECO:0007669"/>
    <property type="project" value="InterPro"/>
</dbReference>
<dbReference type="Pfam" id="PF03772">
    <property type="entry name" value="Competence"/>
    <property type="match status" value="1"/>
</dbReference>
<name>A0A2I0QXJ4_9BACI</name>
<dbReference type="PANTHER" id="PTHR30619">
    <property type="entry name" value="DNA INTERNALIZATION/COMPETENCE PROTEIN COMEC/REC2"/>
    <property type="match status" value="1"/>
</dbReference>
<accession>A0A2I0QXJ4</accession>
<keyword evidence="3 6" id="KW-0812">Transmembrane</keyword>
<feature type="transmembrane region" description="Helical" evidence="6">
    <location>
        <begin position="7"/>
        <end position="30"/>
    </location>
</feature>
<organism evidence="8 9">
    <name type="scientific">Halalkalibacillus sediminis</name>
    <dbReference type="NCBI Taxonomy" id="2018042"/>
    <lineage>
        <taxon>Bacteria</taxon>
        <taxon>Bacillati</taxon>
        <taxon>Bacillota</taxon>
        <taxon>Bacilli</taxon>
        <taxon>Bacillales</taxon>
        <taxon>Bacillaceae</taxon>
        <taxon>Halalkalibacillus</taxon>
    </lineage>
</organism>
<dbReference type="InterPro" id="IPR001279">
    <property type="entry name" value="Metallo-B-lactamas"/>
</dbReference>
<feature type="transmembrane region" description="Helical" evidence="6">
    <location>
        <begin position="42"/>
        <end position="61"/>
    </location>
</feature>
<feature type="transmembrane region" description="Helical" evidence="6">
    <location>
        <begin position="293"/>
        <end position="312"/>
    </location>
</feature>
<protein>
    <submittedName>
        <fullName evidence="8">DNA internalization-related competence protein ComEC/Rec2</fullName>
    </submittedName>
</protein>
<evidence type="ECO:0000313" key="9">
    <source>
        <dbReference type="Proteomes" id="UP000243524"/>
    </source>
</evidence>
<feature type="transmembrane region" description="Helical" evidence="6">
    <location>
        <begin position="215"/>
        <end position="239"/>
    </location>
</feature>
<evidence type="ECO:0000256" key="2">
    <source>
        <dbReference type="ARBA" id="ARBA00022475"/>
    </source>
</evidence>
<feature type="transmembrane region" description="Helical" evidence="6">
    <location>
        <begin position="251"/>
        <end position="272"/>
    </location>
</feature>
<keyword evidence="9" id="KW-1185">Reference proteome</keyword>
<reference evidence="8 9" key="1">
    <citation type="submission" date="2017-06" db="EMBL/GenBank/DDBJ databases">
        <title>the draft geome sequence of Illustriluteabacillus marina B3227.</title>
        <authorList>
            <person name="He R.-H."/>
            <person name="Du Z.-J."/>
        </authorList>
    </citation>
    <scope>NUCLEOTIDE SEQUENCE [LARGE SCALE GENOMIC DNA]</scope>
    <source>
        <strain evidence="8 9">B3227</strain>
    </source>
</reference>
<dbReference type="InterPro" id="IPR025405">
    <property type="entry name" value="DUF4131"/>
</dbReference>
<evidence type="ECO:0000259" key="7">
    <source>
        <dbReference type="SMART" id="SM00849"/>
    </source>
</evidence>
<keyword evidence="2" id="KW-1003">Cell membrane</keyword>
<dbReference type="InterPro" id="IPR036866">
    <property type="entry name" value="RibonucZ/Hydroxyglut_hydro"/>
</dbReference>
<comment type="caution">
    <text evidence="8">The sequence shown here is derived from an EMBL/GenBank/DDBJ whole genome shotgun (WGS) entry which is preliminary data.</text>
</comment>